<evidence type="ECO:0000259" key="2">
    <source>
        <dbReference type="Pfam" id="PF08840"/>
    </source>
</evidence>
<feature type="active site" description="Charge relay system" evidence="1">
    <location>
        <position position="122"/>
    </location>
</feature>
<organism evidence="3 4">
    <name type="scientific">Microscilla marina ATCC 23134</name>
    <dbReference type="NCBI Taxonomy" id="313606"/>
    <lineage>
        <taxon>Bacteria</taxon>
        <taxon>Pseudomonadati</taxon>
        <taxon>Bacteroidota</taxon>
        <taxon>Cytophagia</taxon>
        <taxon>Cytophagales</taxon>
        <taxon>Microscillaceae</taxon>
        <taxon>Microscilla</taxon>
    </lineage>
</organism>
<feature type="active site" description="Charge relay system" evidence="1">
    <location>
        <position position="227"/>
    </location>
</feature>
<sequence>MFLCMTCKKKHQNVRVIPVKESWIKGELYKNTLPTGAKTTPVLKKTVLITLSGFEGGHLPKASLLALAGKGYDVFSLAYVAPPSVLPDKISKIPIEYLAKAVNWLKTNTAYKDHSIVLLGVSKGAELALLYGSYYQNIDGIIAYSPSCLLLPGITSSSDPQPTQAPWSYQYKPLPFAPVKKLDKSAKIVTYQKYIEPLLKNVEVLKNAMIKVENIRCPLLLLTGTDDKMWGSEKMARLILYKLEANFKPKQAKSVAYEQAGHLFFWFGDSPPSTHSNSWRKSILNTQYQFLLGGTSDGNQQAMQKSQQEVLNFLHTLDSRPIKTLSQ</sequence>
<evidence type="ECO:0000313" key="3">
    <source>
        <dbReference type="EMBL" id="EAY32030.1"/>
    </source>
</evidence>
<gene>
    <name evidence="3" type="ORF">M23134_02059</name>
</gene>
<protein>
    <submittedName>
        <fullName evidence="3">Cytosolic acyl coenzyme A thioester hydrolase, inducible</fullName>
        <ecNumber evidence="3">3.1.2.2</ecNumber>
    </submittedName>
</protein>
<name>A1ZCM8_MICM2</name>
<dbReference type="GO" id="GO:0047617">
    <property type="term" value="F:fatty acyl-CoA hydrolase activity"/>
    <property type="evidence" value="ECO:0007669"/>
    <property type="project" value="TreeGrafter"/>
</dbReference>
<proteinExistence type="predicted"/>
<evidence type="ECO:0000256" key="1">
    <source>
        <dbReference type="PIRSR" id="PIRSR016521-1"/>
    </source>
</evidence>
<feature type="domain" description="BAAT/Acyl-CoA thioester hydrolase C-terminal" evidence="2">
    <location>
        <begin position="93"/>
        <end position="315"/>
    </location>
</feature>
<comment type="caution">
    <text evidence="3">The sequence shown here is derived from an EMBL/GenBank/DDBJ whole genome shotgun (WGS) entry which is preliminary data.</text>
</comment>
<dbReference type="EMBL" id="AAWS01000001">
    <property type="protein sequence ID" value="EAY32030.1"/>
    <property type="molecule type" value="Genomic_DNA"/>
</dbReference>
<dbReference type="InterPro" id="IPR014940">
    <property type="entry name" value="BAAT_C"/>
</dbReference>
<dbReference type="EC" id="3.1.2.2" evidence="3"/>
<reference evidence="3 4" key="1">
    <citation type="submission" date="2007-01" db="EMBL/GenBank/DDBJ databases">
        <authorList>
            <person name="Haygood M."/>
            <person name="Podell S."/>
            <person name="Anderson C."/>
            <person name="Hopkinson B."/>
            <person name="Roe K."/>
            <person name="Barbeau K."/>
            <person name="Gaasterland T."/>
            <person name="Ferriera S."/>
            <person name="Johnson J."/>
            <person name="Kravitz S."/>
            <person name="Beeson K."/>
            <person name="Sutton G."/>
            <person name="Rogers Y.-H."/>
            <person name="Friedman R."/>
            <person name="Frazier M."/>
            <person name="Venter J.C."/>
        </authorList>
    </citation>
    <scope>NUCLEOTIDE SEQUENCE [LARGE SCALE GENOMIC DNA]</scope>
    <source>
        <strain evidence="3 4">ATCC 23134</strain>
    </source>
</reference>
<accession>A1ZCM8</accession>
<dbReference type="PIRSF" id="PIRSF016521">
    <property type="entry name" value="Acyl-CoA_hydro"/>
    <property type="match status" value="1"/>
</dbReference>
<dbReference type="SUPFAM" id="SSF53474">
    <property type="entry name" value="alpha/beta-Hydrolases"/>
    <property type="match status" value="1"/>
</dbReference>
<dbReference type="GO" id="GO:0006637">
    <property type="term" value="P:acyl-CoA metabolic process"/>
    <property type="evidence" value="ECO:0007669"/>
    <property type="project" value="InterPro"/>
</dbReference>
<feature type="active site" description="Charge relay system" evidence="1">
    <location>
        <position position="262"/>
    </location>
</feature>
<keyword evidence="4" id="KW-1185">Reference proteome</keyword>
<dbReference type="GO" id="GO:0006631">
    <property type="term" value="P:fatty acid metabolic process"/>
    <property type="evidence" value="ECO:0007669"/>
    <property type="project" value="TreeGrafter"/>
</dbReference>
<dbReference type="Pfam" id="PF08840">
    <property type="entry name" value="BAAT_C"/>
    <property type="match status" value="1"/>
</dbReference>
<dbReference type="PANTHER" id="PTHR10824:SF4">
    <property type="entry name" value="ACYL-COENZYME A THIOESTERASE 1-LIKE"/>
    <property type="match status" value="1"/>
</dbReference>
<dbReference type="AlphaFoldDB" id="A1ZCM8"/>
<dbReference type="Proteomes" id="UP000004095">
    <property type="component" value="Unassembled WGS sequence"/>
</dbReference>
<dbReference type="PANTHER" id="PTHR10824">
    <property type="entry name" value="ACYL-COENZYME A THIOESTERASE-RELATED"/>
    <property type="match status" value="1"/>
</dbReference>
<dbReference type="InterPro" id="IPR016662">
    <property type="entry name" value="Acyl-CoA_thioEstase_long-chain"/>
</dbReference>
<evidence type="ECO:0000313" key="4">
    <source>
        <dbReference type="Proteomes" id="UP000004095"/>
    </source>
</evidence>
<dbReference type="eggNOG" id="COG1073">
    <property type="taxonomic scope" value="Bacteria"/>
</dbReference>
<keyword evidence="3" id="KW-0378">Hydrolase</keyword>
<dbReference type="InterPro" id="IPR029058">
    <property type="entry name" value="AB_hydrolase_fold"/>
</dbReference>
<dbReference type="Gene3D" id="3.40.50.1820">
    <property type="entry name" value="alpha/beta hydrolase"/>
    <property type="match status" value="1"/>
</dbReference>